<reference evidence="1" key="1">
    <citation type="submission" date="2023-07" db="EMBL/GenBank/DDBJ databases">
        <title>draft genome sequence of fig (Ficus carica).</title>
        <authorList>
            <person name="Takahashi T."/>
            <person name="Nishimura K."/>
        </authorList>
    </citation>
    <scope>NUCLEOTIDE SEQUENCE</scope>
</reference>
<gene>
    <name evidence="1" type="ORF">TIFTF001_048438</name>
</gene>
<organism evidence="1 2">
    <name type="scientific">Ficus carica</name>
    <name type="common">Common fig</name>
    <dbReference type="NCBI Taxonomy" id="3494"/>
    <lineage>
        <taxon>Eukaryota</taxon>
        <taxon>Viridiplantae</taxon>
        <taxon>Streptophyta</taxon>
        <taxon>Embryophyta</taxon>
        <taxon>Tracheophyta</taxon>
        <taxon>Spermatophyta</taxon>
        <taxon>Magnoliopsida</taxon>
        <taxon>eudicotyledons</taxon>
        <taxon>Gunneridae</taxon>
        <taxon>Pentapetalae</taxon>
        <taxon>rosids</taxon>
        <taxon>fabids</taxon>
        <taxon>Rosales</taxon>
        <taxon>Moraceae</taxon>
        <taxon>Ficeae</taxon>
        <taxon>Ficus</taxon>
    </lineage>
</organism>
<evidence type="ECO:0000313" key="2">
    <source>
        <dbReference type="Proteomes" id="UP001187192"/>
    </source>
</evidence>
<dbReference type="Proteomes" id="UP001187192">
    <property type="component" value="Unassembled WGS sequence"/>
</dbReference>
<keyword evidence="2" id="KW-1185">Reference proteome</keyword>
<protein>
    <submittedName>
        <fullName evidence="1">Uncharacterized protein</fullName>
    </submittedName>
</protein>
<dbReference type="AlphaFoldDB" id="A0AA88CUB1"/>
<accession>A0AA88CUB1</accession>
<dbReference type="EMBL" id="BTGU01006175">
    <property type="protein sequence ID" value="GMN35273.1"/>
    <property type="molecule type" value="Genomic_DNA"/>
</dbReference>
<comment type="caution">
    <text evidence="1">The sequence shown here is derived from an EMBL/GenBank/DDBJ whole genome shotgun (WGS) entry which is preliminary data.</text>
</comment>
<evidence type="ECO:0000313" key="1">
    <source>
        <dbReference type="EMBL" id="GMN35273.1"/>
    </source>
</evidence>
<sequence length="59" mass="6533">MVEKGMGGIATGRRGGYAGCCGLWVYVDLGWGGGFWTRDGGQRRADWLKLLQIGRRWAE</sequence>
<proteinExistence type="predicted"/>
<name>A0AA88CUB1_FICCA</name>